<comment type="caution">
    <text evidence="2">The sequence shown here is derived from an EMBL/GenBank/DDBJ whole genome shotgun (WGS) entry which is preliminary data.</text>
</comment>
<keyword evidence="3" id="KW-1185">Reference proteome</keyword>
<evidence type="ECO:0000313" key="3">
    <source>
        <dbReference type="Proteomes" id="UP000433483"/>
    </source>
</evidence>
<evidence type="ECO:0000313" key="2">
    <source>
        <dbReference type="EMBL" id="KAE9161630.1"/>
    </source>
</evidence>
<gene>
    <name evidence="2" type="ORF">PF005_g31167</name>
</gene>
<proteinExistence type="predicted"/>
<reference evidence="2 3" key="1">
    <citation type="submission" date="2018-08" db="EMBL/GenBank/DDBJ databases">
        <title>Genomic investigation of the strawberry pathogen Phytophthora fragariae indicates pathogenicity is determined by transcriptional variation in three key races.</title>
        <authorList>
            <person name="Adams T.M."/>
            <person name="Armitage A.D."/>
            <person name="Sobczyk M.K."/>
            <person name="Bates H.J."/>
            <person name="Dunwell J.M."/>
            <person name="Nellist C.F."/>
            <person name="Harrison R.J."/>
        </authorList>
    </citation>
    <scope>NUCLEOTIDE SEQUENCE [LARGE SCALE GENOMIC DNA]</scope>
    <source>
        <strain evidence="2 3">NOV-27</strain>
    </source>
</reference>
<name>A0A6A3VA71_9STRA</name>
<dbReference type="EMBL" id="QXGB01006047">
    <property type="protein sequence ID" value="KAE9161630.1"/>
    <property type="molecule type" value="Genomic_DNA"/>
</dbReference>
<evidence type="ECO:0000256" key="1">
    <source>
        <dbReference type="SAM" id="MobiDB-lite"/>
    </source>
</evidence>
<protein>
    <submittedName>
        <fullName evidence="2">Uncharacterized protein</fullName>
    </submittedName>
</protein>
<dbReference type="AlphaFoldDB" id="A0A6A3VA71"/>
<dbReference type="Proteomes" id="UP000433483">
    <property type="component" value="Unassembled WGS sequence"/>
</dbReference>
<sequence>NNASSYGKGVQVHIPNNGGCTFSDQSITLPYGDISTSASSSGSNTTATTTTTTTASSGKSAASAVKVTTMMTFGAVLLSSVIALL</sequence>
<feature type="region of interest" description="Disordered" evidence="1">
    <location>
        <begin position="36"/>
        <end position="59"/>
    </location>
</feature>
<accession>A0A6A3VA71</accession>
<organism evidence="2 3">
    <name type="scientific">Phytophthora fragariae</name>
    <dbReference type="NCBI Taxonomy" id="53985"/>
    <lineage>
        <taxon>Eukaryota</taxon>
        <taxon>Sar</taxon>
        <taxon>Stramenopiles</taxon>
        <taxon>Oomycota</taxon>
        <taxon>Peronosporomycetes</taxon>
        <taxon>Peronosporales</taxon>
        <taxon>Peronosporaceae</taxon>
        <taxon>Phytophthora</taxon>
    </lineage>
</organism>
<feature type="non-terminal residue" evidence="2">
    <location>
        <position position="1"/>
    </location>
</feature>